<dbReference type="InterPro" id="IPR036139">
    <property type="entry name" value="Vir_assoc_V_ag_sf"/>
</dbReference>
<name>A0A5M9RC30_9GAMM</name>
<protein>
    <submittedName>
        <fullName evidence="1">Uncharacterized protein</fullName>
    </submittedName>
</protein>
<accession>A0A5M9RC30</accession>
<organism evidence="1 2">
    <name type="scientific">Morganella psychrotolerans</name>
    <dbReference type="NCBI Taxonomy" id="368603"/>
    <lineage>
        <taxon>Bacteria</taxon>
        <taxon>Pseudomonadati</taxon>
        <taxon>Pseudomonadota</taxon>
        <taxon>Gammaproteobacteria</taxon>
        <taxon>Enterobacterales</taxon>
        <taxon>Morganellaceae</taxon>
        <taxon>Morganella</taxon>
    </lineage>
</organism>
<proteinExistence type="predicted"/>
<dbReference type="InterPro" id="IPR005413">
    <property type="entry name" value="LowCa_resp_V_Ag"/>
</dbReference>
<dbReference type="SUPFAM" id="SSF103388">
    <property type="entry name" value="Virulence-associated V antigen"/>
    <property type="match status" value="1"/>
</dbReference>
<dbReference type="OrthoDB" id="6958673at2"/>
<dbReference type="Pfam" id="PF04792">
    <property type="entry name" value="LcrV"/>
    <property type="match status" value="1"/>
</dbReference>
<dbReference type="Proteomes" id="UP000322181">
    <property type="component" value="Unassembled WGS sequence"/>
</dbReference>
<gene>
    <name evidence="1" type="ORF">F4V73_08295</name>
</gene>
<dbReference type="PRINTS" id="PR01592">
    <property type="entry name" value="LCRVANTIGEN"/>
</dbReference>
<evidence type="ECO:0000313" key="1">
    <source>
        <dbReference type="EMBL" id="KAA8717812.1"/>
    </source>
</evidence>
<dbReference type="AlphaFoldDB" id="A0A5M9RC30"/>
<dbReference type="EMBL" id="VXKB01000001">
    <property type="protein sequence ID" value="KAA8717812.1"/>
    <property type="molecule type" value="Genomic_DNA"/>
</dbReference>
<dbReference type="GO" id="GO:0005576">
    <property type="term" value="C:extracellular region"/>
    <property type="evidence" value="ECO:0007669"/>
    <property type="project" value="InterPro"/>
</dbReference>
<sequence>MDGITSINQLNFNVAGDNDPYNAGNYKQVADVLDKYGIKLRNDECKQISPDIIIERFCHKNNITIDKTQLDKNINSILSTVGDSIDMKSLLMVISSGAQKNSIADDILSGMNNSVDSTREIRDNIKEQLHELAIELKIFSIVQSNVNKAMSSSKQEITIDNSGMNLLDPSLYGMTAKEFNGPPPSKEKVFLDKVAGKETTTGDILSIKDFLQSDKKSSPAMTGLENTYAYDKNNNKLGHFASMVGDVSRPLNDLVNEKSTQLNEASNIYNSSIEALTRFIQKLDTLLQDLSRSL</sequence>
<reference evidence="1 2" key="1">
    <citation type="submission" date="2019-09" db="EMBL/GenBank/DDBJ databases">
        <title>Draft genome sequence of various Type strains from the CCUG.</title>
        <authorList>
            <person name="Pineiro-Iglesias B."/>
            <person name="Tunovic T."/>
            <person name="Unosson C."/>
            <person name="Inganas E."/>
            <person name="Ohlen M."/>
            <person name="Cardew S."/>
            <person name="Jensie-Markopoulos S."/>
            <person name="Salva-Serra F."/>
            <person name="Jaen-Luchoro D."/>
            <person name="Karlsson R."/>
            <person name="Svensson-Stadler L."/>
            <person name="Chun J."/>
            <person name="Moore E."/>
        </authorList>
    </citation>
    <scope>NUCLEOTIDE SEQUENCE [LARGE SCALE GENOMIC DNA]</scope>
    <source>
        <strain evidence="1 2">CCUG 53682T</strain>
    </source>
</reference>
<evidence type="ECO:0000313" key="2">
    <source>
        <dbReference type="Proteomes" id="UP000322181"/>
    </source>
</evidence>
<dbReference type="RefSeq" id="WP_067360754.1">
    <property type="nucleotide sequence ID" value="NZ_BAAAFS010000001.1"/>
</dbReference>
<comment type="caution">
    <text evidence="1">The sequence shown here is derived from an EMBL/GenBank/DDBJ whole genome shotgun (WGS) entry which is preliminary data.</text>
</comment>